<evidence type="ECO:0008006" key="3">
    <source>
        <dbReference type="Google" id="ProtNLM"/>
    </source>
</evidence>
<dbReference type="InterPro" id="IPR012341">
    <property type="entry name" value="6hp_glycosidase-like_sf"/>
</dbReference>
<name>A0AAP2W5T6_9EURY</name>
<protein>
    <recommendedName>
        <fullName evidence="3">Glycogen debranching enzyme C-terminal domain-containing protein</fullName>
    </recommendedName>
</protein>
<dbReference type="EMBL" id="PGCK01000003">
    <property type="protein sequence ID" value="MCD1294477.1"/>
    <property type="molecule type" value="Genomic_DNA"/>
</dbReference>
<dbReference type="Gene3D" id="1.50.10.10">
    <property type="match status" value="1"/>
</dbReference>
<dbReference type="AlphaFoldDB" id="A0AAP2W5T6"/>
<dbReference type="SUPFAM" id="SSF48208">
    <property type="entry name" value="Six-hairpin glycosidases"/>
    <property type="match status" value="1"/>
</dbReference>
<evidence type="ECO:0000313" key="2">
    <source>
        <dbReference type="Proteomes" id="UP001320159"/>
    </source>
</evidence>
<dbReference type="InterPro" id="IPR008928">
    <property type="entry name" value="6-hairpin_glycosidase_sf"/>
</dbReference>
<organism evidence="1 2">
    <name type="scientific">Methanooceanicella nereidis</name>
    <dbReference type="NCBI Taxonomy" id="2052831"/>
    <lineage>
        <taxon>Archaea</taxon>
        <taxon>Methanobacteriati</taxon>
        <taxon>Methanobacteriota</taxon>
        <taxon>Stenosarchaea group</taxon>
        <taxon>Methanomicrobia</taxon>
        <taxon>Methanocellales</taxon>
        <taxon>Methanocellaceae</taxon>
        <taxon>Methanooceanicella</taxon>
    </lineage>
</organism>
<evidence type="ECO:0000313" key="1">
    <source>
        <dbReference type="EMBL" id="MCD1294477.1"/>
    </source>
</evidence>
<sequence>MDDDLSVEMEPVEDLFGGGSRTKHVILKRKYATLSHSVFSCPVYDKISPNRDYPYEGMYSIIKNRYWKFIDTIATGLKVENRYVKLEPLSVRASPWVCDHIYGADDGRLKVSYYLYDTDGASGIVNASIQGFEGKDTAIIFQPFFDIRFMYDGSAPGSHKHGMSSDIVTVSKDEISSCIFAEGSEIIESRTEIDWKYKLGSGYRAKIDGNITFVPETRTILSLYEFEKKGRSASLRFSCAGSERDAIRLIRQDNDKGPLKDLTDANSIKSKLFSDPLPSDHEKAILARAIAMTKFGMEIDGHVFQEAGDFWFKTVWFRDQFEGLLSNYNTIKKISGTDDIKRILLRSYELQDAYGRIPNLVSPRETGPPLSYNSADASLLAFILAGKVVRDTNDDELARESASAFSKYLRGVTRSTLAPDGAPIAGQKGLLRVPSWHSWTDGRRDLDGYNLPIRVNEAWEKELISLGATEELNLQKFLLPEINAQWIRALESGWLFSKFIRDFKLSDRCKMFYYKALRSYKPVFFNAKGGYIYDLVTTDDFVLGCRSDDTPGSPGVVAASLLGMDVFTLRELESISRIVKERLLRTKWSIPFGIVVKCSGRNVYLNDSEYHEEVVWPRDTPYLIRLLRLTGEKRLIDDLLLSNLMHQMEEAFVFYNGEIFSCDHDLVPVKNPVQWWSQWVDPYLEKYA</sequence>
<accession>A0AAP2W5T6</accession>
<reference evidence="1 2" key="1">
    <citation type="submission" date="2017-11" db="EMBL/GenBank/DDBJ databases">
        <title>Isolation and Characterization of Family Methanocellaceae Species from Potential Methane Hydrate Area Offshore Southwestern Taiwan.</title>
        <authorList>
            <person name="Zhang W.-L."/>
            <person name="Chen W.-C."/>
            <person name="Lai M.-C."/>
            <person name="Chen S.-C."/>
        </authorList>
    </citation>
    <scope>NUCLEOTIDE SEQUENCE [LARGE SCALE GENOMIC DNA]</scope>
    <source>
        <strain evidence="1 2">CWC-04</strain>
    </source>
</reference>
<gene>
    <name evidence="1" type="ORF">CUJ83_05615</name>
</gene>
<dbReference type="RefSeq" id="WP_230741305.1">
    <property type="nucleotide sequence ID" value="NZ_PGCK01000003.1"/>
</dbReference>
<proteinExistence type="predicted"/>
<dbReference type="Proteomes" id="UP001320159">
    <property type="component" value="Unassembled WGS sequence"/>
</dbReference>
<keyword evidence="2" id="KW-1185">Reference proteome</keyword>
<comment type="caution">
    <text evidence="1">The sequence shown here is derived from an EMBL/GenBank/DDBJ whole genome shotgun (WGS) entry which is preliminary data.</text>
</comment>
<dbReference type="GO" id="GO:0005975">
    <property type="term" value="P:carbohydrate metabolic process"/>
    <property type="evidence" value="ECO:0007669"/>
    <property type="project" value="InterPro"/>
</dbReference>